<dbReference type="Proteomes" id="UP001159363">
    <property type="component" value="Chromosome 14"/>
</dbReference>
<sequence>MTPCMHLFLQIFRYRNLITQLSGNGAGDLPNATTPRSSYMNILKIEEESKIKEVVKDQAIVIICDETTNRKGECVCGIVQNSLGKW</sequence>
<evidence type="ECO:0000313" key="2">
    <source>
        <dbReference type="Proteomes" id="UP001159363"/>
    </source>
</evidence>
<evidence type="ECO:0008006" key="3">
    <source>
        <dbReference type="Google" id="ProtNLM"/>
    </source>
</evidence>
<reference evidence="1 2" key="1">
    <citation type="submission" date="2023-02" db="EMBL/GenBank/DDBJ databases">
        <title>LHISI_Scaffold_Assembly.</title>
        <authorList>
            <person name="Stuart O.P."/>
            <person name="Cleave R."/>
            <person name="Magrath M.J.L."/>
            <person name="Mikheyev A.S."/>
        </authorList>
    </citation>
    <scope>NUCLEOTIDE SEQUENCE [LARGE SCALE GENOMIC DNA]</scope>
    <source>
        <strain evidence="1">Daus_M_001</strain>
        <tissue evidence="1">Leg muscle</tissue>
    </source>
</reference>
<name>A0ABQ9GAH6_9NEOP</name>
<protein>
    <recommendedName>
        <fullName evidence="3">Transposase</fullName>
    </recommendedName>
</protein>
<evidence type="ECO:0000313" key="1">
    <source>
        <dbReference type="EMBL" id="KAJ8868036.1"/>
    </source>
</evidence>
<dbReference type="EMBL" id="JARBHB010000015">
    <property type="protein sequence ID" value="KAJ8868036.1"/>
    <property type="molecule type" value="Genomic_DNA"/>
</dbReference>
<accession>A0ABQ9GAH6</accession>
<comment type="caution">
    <text evidence="1">The sequence shown here is derived from an EMBL/GenBank/DDBJ whole genome shotgun (WGS) entry which is preliminary data.</text>
</comment>
<keyword evidence="2" id="KW-1185">Reference proteome</keyword>
<proteinExistence type="predicted"/>
<gene>
    <name evidence="1" type="ORF">PR048_031845</name>
</gene>
<organism evidence="1 2">
    <name type="scientific">Dryococelus australis</name>
    <dbReference type="NCBI Taxonomy" id="614101"/>
    <lineage>
        <taxon>Eukaryota</taxon>
        <taxon>Metazoa</taxon>
        <taxon>Ecdysozoa</taxon>
        <taxon>Arthropoda</taxon>
        <taxon>Hexapoda</taxon>
        <taxon>Insecta</taxon>
        <taxon>Pterygota</taxon>
        <taxon>Neoptera</taxon>
        <taxon>Polyneoptera</taxon>
        <taxon>Phasmatodea</taxon>
        <taxon>Verophasmatodea</taxon>
        <taxon>Anareolatae</taxon>
        <taxon>Phasmatidae</taxon>
        <taxon>Eurycanthinae</taxon>
        <taxon>Dryococelus</taxon>
    </lineage>
</organism>